<evidence type="ECO:0000259" key="3">
    <source>
        <dbReference type="PROSITE" id="PS50054"/>
    </source>
</evidence>
<dbReference type="EMBL" id="JXXN02003288">
    <property type="protein sequence ID" value="THD21748.1"/>
    <property type="molecule type" value="Genomic_DNA"/>
</dbReference>
<dbReference type="PANTHER" id="PTHR10367:SF9">
    <property type="entry name" value="DUAL-SPECIFICITY PHOSPHATASE 11 (RNA_RNP COMPLEX 1-INTERACTING)"/>
    <property type="match status" value="1"/>
</dbReference>
<evidence type="ECO:0000256" key="1">
    <source>
        <dbReference type="ARBA" id="ARBA00022801"/>
    </source>
</evidence>
<dbReference type="PROSITE" id="PS50056">
    <property type="entry name" value="TYR_PHOSPHATASE_2"/>
    <property type="match status" value="1"/>
</dbReference>
<keyword evidence="2" id="KW-0904">Protein phosphatase</keyword>
<comment type="caution">
    <text evidence="5">The sequence shown here is derived from an EMBL/GenBank/DDBJ whole genome shotgun (WGS) entry which is preliminary data.</text>
</comment>
<accession>A0A4E0RKA5</accession>
<gene>
    <name evidence="5" type="ORF">D915_007022</name>
</gene>
<protein>
    <submittedName>
        <fullName evidence="5">Rna rnp complex-1-interacting phosphatase</fullName>
    </submittedName>
</protein>
<dbReference type="Gene3D" id="3.90.190.10">
    <property type="entry name" value="Protein tyrosine phosphatase superfamily"/>
    <property type="match status" value="1"/>
</dbReference>
<organism evidence="5 6">
    <name type="scientific">Fasciola hepatica</name>
    <name type="common">Liver fluke</name>
    <dbReference type="NCBI Taxonomy" id="6192"/>
    <lineage>
        <taxon>Eukaryota</taxon>
        <taxon>Metazoa</taxon>
        <taxon>Spiralia</taxon>
        <taxon>Lophotrochozoa</taxon>
        <taxon>Platyhelminthes</taxon>
        <taxon>Trematoda</taxon>
        <taxon>Digenea</taxon>
        <taxon>Plagiorchiida</taxon>
        <taxon>Echinostomata</taxon>
        <taxon>Echinostomatoidea</taxon>
        <taxon>Fasciolidae</taxon>
        <taxon>Fasciola</taxon>
    </lineage>
</organism>
<proteinExistence type="predicted"/>
<keyword evidence="6" id="KW-1185">Reference proteome</keyword>
<evidence type="ECO:0000313" key="6">
    <source>
        <dbReference type="Proteomes" id="UP000230066"/>
    </source>
</evidence>
<evidence type="ECO:0000259" key="4">
    <source>
        <dbReference type="PROSITE" id="PS50056"/>
    </source>
</evidence>
<dbReference type="InterPro" id="IPR051029">
    <property type="entry name" value="mRNA_Capping_Enz/RNA_Phosphat"/>
</dbReference>
<dbReference type="PANTHER" id="PTHR10367">
    <property type="entry name" value="MRNA-CAPPING ENZYME"/>
    <property type="match status" value="1"/>
</dbReference>
<sequence length="201" mass="23684">MDRLLMNICTLLTDHLSLARTRFLQRWYDYSPFGVPVRGTRLLPIKLPIPKEKSGNIMPNMRFTLDDLIDHIRLYNKKLACVIDLTYTRYYDPKLITARGIRYHKIFVEGHEVPHIRHVKEFNQVVNEVREQDPDGIIAVHCTHGVNRTGYLICRYIVEEMGREPDEVLREFQFARGHPVERVSYIDALMNLSSSRRKPFC</sequence>
<dbReference type="Proteomes" id="UP000230066">
    <property type="component" value="Unassembled WGS sequence"/>
</dbReference>
<dbReference type="InterPro" id="IPR000340">
    <property type="entry name" value="Dual-sp_phosphatase_cat-dom"/>
</dbReference>
<reference evidence="5" key="1">
    <citation type="submission" date="2019-03" db="EMBL/GenBank/DDBJ databases">
        <title>Improved annotation for the trematode Fasciola hepatica.</title>
        <authorList>
            <person name="Choi Y.-J."/>
            <person name="Martin J."/>
            <person name="Mitreva M."/>
        </authorList>
    </citation>
    <scope>NUCLEOTIDE SEQUENCE [LARGE SCALE GENOMIC DNA]</scope>
</reference>
<dbReference type="GO" id="GO:0004721">
    <property type="term" value="F:phosphoprotein phosphatase activity"/>
    <property type="evidence" value="ECO:0007669"/>
    <property type="project" value="UniProtKB-KW"/>
</dbReference>
<dbReference type="InterPro" id="IPR000387">
    <property type="entry name" value="Tyr_Pase_dom"/>
</dbReference>
<dbReference type="Pfam" id="PF00782">
    <property type="entry name" value="DSPc"/>
    <property type="match status" value="1"/>
</dbReference>
<dbReference type="InterPro" id="IPR016130">
    <property type="entry name" value="Tyr_Pase_AS"/>
</dbReference>
<dbReference type="InterPro" id="IPR020422">
    <property type="entry name" value="TYR_PHOSPHATASE_DUAL_dom"/>
</dbReference>
<dbReference type="SUPFAM" id="SSF52799">
    <property type="entry name" value="(Phosphotyrosine protein) phosphatases II"/>
    <property type="match status" value="1"/>
</dbReference>
<feature type="domain" description="Tyrosine specific protein phosphatases" evidence="4">
    <location>
        <begin position="120"/>
        <end position="187"/>
    </location>
</feature>
<evidence type="ECO:0000256" key="2">
    <source>
        <dbReference type="ARBA" id="ARBA00022912"/>
    </source>
</evidence>
<name>A0A4E0RKA5_FASHE</name>
<feature type="domain" description="Tyrosine-protein phosphatase" evidence="3">
    <location>
        <begin position="52"/>
        <end position="198"/>
    </location>
</feature>
<evidence type="ECO:0000313" key="5">
    <source>
        <dbReference type="EMBL" id="THD21748.1"/>
    </source>
</evidence>
<dbReference type="SMART" id="SM00195">
    <property type="entry name" value="DSPc"/>
    <property type="match status" value="1"/>
</dbReference>
<dbReference type="InterPro" id="IPR029021">
    <property type="entry name" value="Prot-tyrosine_phosphatase-like"/>
</dbReference>
<dbReference type="PROSITE" id="PS50054">
    <property type="entry name" value="TYR_PHOSPHATASE_DUAL"/>
    <property type="match status" value="1"/>
</dbReference>
<dbReference type="PROSITE" id="PS00383">
    <property type="entry name" value="TYR_PHOSPHATASE_1"/>
    <property type="match status" value="1"/>
</dbReference>
<dbReference type="InterPro" id="IPR003595">
    <property type="entry name" value="Tyr_Pase_cat"/>
</dbReference>
<dbReference type="AlphaFoldDB" id="A0A4E0RKA5"/>
<dbReference type="GO" id="GO:0004651">
    <property type="term" value="F:polynucleotide 5'-phosphatase activity"/>
    <property type="evidence" value="ECO:0007669"/>
    <property type="project" value="TreeGrafter"/>
</dbReference>
<dbReference type="SMART" id="SM00404">
    <property type="entry name" value="PTPc_motif"/>
    <property type="match status" value="1"/>
</dbReference>
<keyword evidence="1" id="KW-0378">Hydrolase</keyword>